<accession>A0A6A8A2H8</accession>
<dbReference type="PANTHER" id="PTHR30336">
    <property type="entry name" value="INNER MEMBRANE PROTEIN, PROBABLE PERMEASE"/>
    <property type="match status" value="1"/>
</dbReference>
<dbReference type="InterPro" id="IPR003848">
    <property type="entry name" value="DUF218"/>
</dbReference>
<reference evidence="3 4" key="1">
    <citation type="submission" date="2019-11" db="EMBL/GenBank/DDBJ databases">
        <title>Genome analysis of Rhizobacterium cereale a novel genus and species isolated from maize roots in North Spain.</title>
        <authorList>
            <person name="Menendez E."/>
            <person name="Flores-Felix J.D."/>
            <person name="Ramirez-Bahena M.-H."/>
            <person name="Igual J.M."/>
            <person name="Garcia-Fraile P."/>
            <person name="Peix A."/>
            <person name="Velazquez E."/>
        </authorList>
    </citation>
    <scope>NUCLEOTIDE SEQUENCE [LARGE SCALE GENOMIC DNA]</scope>
    <source>
        <strain evidence="3 4">RZME27</strain>
    </source>
</reference>
<keyword evidence="1" id="KW-1133">Transmembrane helix</keyword>
<feature type="domain" description="DUF218" evidence="2">
    <location>
        <begin position="80"/>
        <end position="246"/>
    </location>
</feature>
<evidence type="ECO:0000313" key="4">
    <source>
        <dbReference type="Proteomes" id="UP000435138"/>
    </source>
</evidence>
<dbReference type="GO" id="GO:0043164">
    <property type="term" value="P:Gram-negative-bacterium-type cell wall biogenesis"/>
    <property type="evidence" value="ECO:0007669"/>
    <property type="project" value="TreeGrafter"/>
</dbReference>
<organism evidence="3 4">
    <name type="scientific">Endobacterium cereale</name>
    <dbReference type="NCBI Taxonomy" id="2663029"/>
    <lineage>
        <taxon>Bacteria</taxon>
        <taxon>Pseudomonadati</taxon>
        <taxon>Pseudomonadota</taxon>
        <taxon>Alphaproteobacteria</taxon>
        <taxon>Hyphomicrobiales</taxon>
        <taxon>Rhizobiaceae</taxon>
        <taxon>Endobacterium</taxon>
    </lineage>
</organism>
<dbReference type="AlphaFoldDB" id="A0A6A8A2H8"/>
<dbReference type="Pfam" id="PF02698">
    <property type="entry name" value="DUF218"/>
    <property type="match status" value="1"/>
</dbReference>
<keyword evidence="1" id="KW-0472">Membrane</keyword>
<feature type="transmembrane region" description="Helical" evidence="1">
    <location>
        <begin position="39"/>
        <end position="61"/>
    </location>
</feature>
<dbReference type="CDD" id="cd06259">
    <property type="entry name" value="YdcF-like"/>
    <property type="match status" value="1"/>
</dbReference>
<name>A0A6A8A2H8_9HYPH</name>
<keyword evidence="4" id="KW-1185">Reference proteome</keyword>
<comment type="caution">
    <text evidence="3">The sequence shown here is derived from an EMBL/GenBank/DDBJ whole genome shotgun (WGS) entry which is preliminary data.</text>
</comment>
<protein>
    <submittedName>
        <fullName evidence="3">YdcF family protein</fullName>
    </submittedName>
</protein>
<dbReference type="RefSeq" id="WP_324185001.1">
    <property type="nucleotide sequence ID" value="NZ_JAYKOO010000003.1"/>
</dbReference>
<evidence type="ECO:0000313" key="3">
    <source>
        <dbReference type="EMBL" id="MQY44993.1"/>
    </source>
</evidence>
<gene>
    <name evidence="3" type="ORF">GAO09_02755</name>
</gene>
<dbReference type="InterPro" id="IPR014729">
    <property type="entry name" value="Rossmann-like_a/b/a_fold"/>
</dbReference>
<dbReference type="PANTHER" id="PTHR30336:SF4">
    <property type="entry name" value="ENVELOPE BIOGENESIS FACTOR ELYC"/>
    <property type="match status" value="1"/>
</dbReference>
<dbReference type="Proteomes" id="UP000435138">
    <property type="component" value="Unassembled WGS sequence"/>
</dbReference>
<sequence length="262" mass="28408">MFYLSKIVWLLLQPLSLAFFLCFAGVLLALFRFRRVGGALSLCAALLLFVTLYTTAGSVALQVLEDHVRKPQVDPTSLSCIIVLGGAFETPVTTSRGGIELNQAADRFVETARLALKYPQSKILVSGGDGSISGAYEGEAGASERFFSAFGIHADRLIKENTSRNTFENMLNTAALLKDNKLSDCLLVTSAFHMPRSLGLFRHAGLTVMAWPVDYRTTGIETLGLDFTQPSVNAQQTATAAREWLGLVGYYLAGRTGSLMPN</sequence>
<proteinExistence type="predicted"/>
<dbReference type="GO" id="GO:0000270">
    <property type="term" value="P:peptidoglycan metabolic process"/>
    <property type="evidence" value="ECO:0007669"/>
    <property type="project" value="TreeGrafter"/>
</dbReference>
<dbReference type="InterPro" id="IPR051599">
    <property type="entry name" value="Cell_Envelope_Assoc"/>
</dbReference>
<dbReference type="Gene3D" id="3.40.50.620">
    <property type="entry name" value="HUPs"/>
    <property type="match status" value="1"/>
</dbReference>
<evidence type="ECO:0000256" key="1">
    <source>
        <dbReference type="SAM" id="Phobius"/>
    </source>
</evidence>
<evidence type="ECO:0000259" key="2">
    <source>
        <dbReference type="Pfam" id="PF02698"/>
    </source>
</evidence>
<dbReference type="GO" id="GO:0005886">
    <property type="term" value="C:plasma membrane"/>
    <property type="evidence" value="ECO:0007669"/>
    <property type="project" value="TreeGrafter"/>
</dbReference>
<feature type="transmembrane region" description="Helical" evidence="1">
    <location>
        <begin position="7"/>
        <end position="33"/>
    </location>
</feature>
<dbReference type="EMBL" id="WIXI01000022">
    <property type="protein sequence ID" value="MQY44993.1"/>
    <property type="molecule type" value="Genomic_DNA"/>
</dbReference>
<keyword evidence="1" id="KW-0812">Transmembrane</keyword>